<keyword evidence="1" id="KW-0812">Transmembrane</keyword>
<dbReference type="Proteomes" id="UP000002892">
    <property type="component" value="Chromosome"/>
</dbReference>
<protein>
    <submittedName>
        <fullName evidence="2">Uncharacterized protein</fullName>
    </submittedName>
</protein>
<sequence>MKKIKDRMTLGIVSGLVGTILKIATDEVFLRTKISQRSFRETASGVWVSSRRQAKNLYGQLLGTIMDLGLGMVGSVAQVQILSKTGKNNLFTKGAFFGVTFGATITAMLSGFNTNKVKPKDSKSNLSYVISNTIFGLGTTYTAAVLGDESLWDAPPANNYIQPTTPTTAEQEKMMQNSKPNMYSIDNNDEKHSEFIH</sequence>
<evidence type="ECO:0000313" key="3">
    <source>
        <dbReference type="Proteomes" id="UP000002892"/>
    </source>
</evidence>
<dbReference type="AlphaFoldDB" id="I4D3A1"/>
<feature type="transmembrane region" description="Helical" evidence="1">
    <location>
        <begin position="126"/>
        <end position="146"/>
    </location>
</feature>
<dbReference type="KEGG" id="dai:Desaci_1246"/>
<keyword evidence="3" id="KW-1185">Reference proteome</keyword>
<feature type="transmembrane region" description="Helical" evidence="1">
    <location>
        <begin position="61"/>
        <end position="82"/>
    </location>
</feature>
<evidence type="ECO:0000313" key="2">
    <source>
        <dbReference type="EMBL" id="AFM40275.1"/>
    </source>
</evidence>
<name>I4D3A1_DESAJ</name>
<evidence type="ECO:0000256" key="1">
    <source>
        <dbReference type="SAM" id="Phobius"/>
    </source>
</evidence>
<reference evidence="2 3" key="1">
    <citation type="journal article" date="2012" name="J. Bacteriol.">
        <title>Complete genome sequences of Desulfosporosinus orientis DSM765T, Desulfosporosinus youngiae DSM17734T, Desulfosporosinus meridiei DSM13257T, and Desulfosporosinus acidiphilus DSM22704T.</title>
        <authorList>
            <person name="Pester M."/>
            <person name="Brambilla E."/>
            <person name="Alazard D."/>
            <person name="Rattei T."/>
            <person name="Weinmaier T."/>
            <person name="Han J."/>
            <person name="Lucas S."/>
            <person name="Lapidus A."/>
            <person name="Cheng J.F."/>
            <person name="Goodwin L."/>
            <person name="Pitluck S."/>
            <person name="Peters L."/>
            <person name="Ovchinnikova G."/>
            <person name="Teshima H."/>
            <person name="Detter J.C."/>
            <person name="Han C.S."/>
            <person name="Tapia R."/>
            <person name="Land M.L."/>
            <person name="Hauser L."/>
            <person name="Kyrpides N.C."/>
            <person name="Ivanova N.N."/>
            <person name="Pagani I."/>
            <person name="Huntmann M."/>
            <person name="Wei C.L."/>
            <person name="Davenport K.W."/>
            <person name="Daligault H."/>
            <person name="Chain P.S."/>
            <person name="Chen A."/>
            <person name="Mavromatis K."/>
            <person name="Markowitz V."/>
            <person name="Szeto E."/>
            <person name="Mikhailova N."/>
            <person name="Pati A."/>
            <person name="Wagner M."/>
            <person name="Woyke T."/>
            <person name="Ollivier B."/>
            <person name="Klenk H.P."/>
            <person name="Spring S."/>
            <person name="Loy A."/>
        </authorList>
    </citation>
    <scope>NUCLEOTIDE SEQUENCE [LARGE SCALE GENOMIC DNA]</scope>
    <source>
        <strain evidence="3">DSM 22704 / JCM 16185 / SJ4</strain>
    </source>
</reference>
<dbReference type="EMBL" id="CP003639">
    <property type="protein sequence ID" value="AFM40275.1"/>
    <property type="molecule type" value="Genomic_DNA"/>
</dbReference>
<accession>I4D3A1</accession>
<proteinExistence type="predicted"/>
<organism evidence="2 3">
    <name type="scientific">Desulfosporosinus acidiphilus (strain DSM 22704 / JCM 16185 / SJ4)</name>
    <dbReference type="NCBI Taxonomy" id="646529"/>
    <lineage>
        <taxon>Bacteria</taxon>
        <taxon>Bacillati</taxon>
        <taxon>Bacillota</taxon>
        <taxon>Clostridia</taxon>
        <taxon>Eubacteriales</taxon>
        <taxon>Desulfitobacteriaceae</taxon>
        <taxon>Desulfosporosinus</taxon>
    </lineage>
</organism>
<gene>
    <name evidence="2" type="ordered locus">Desaci_1246</name>
</gene>
<dbReference type="STRING" id="646529.Desaci_1246"/>
<feature type="transmembrane region" description="Helical" evidence="1">
    <location>
        <begin position="94"/>
        <end position="114"/>
    </location>
</feature>
<keyword evidence="1" id="KW-1133">Transmembrane helix</keyword>
<dbReference type="HOGENOM" id="CLU_122311_0_0_9"/>
<keyword evidence="1" id="KW-0472">Membrane</keyword>